<keyword evidence="3" id="KW-1185">Reference proteome</keyword>
<gene>
    <name evidence="2" type="ORF">POCTA_138.1.T0330066</name>
</gene>
<sequence length="180" mass="21079">MLIEKIERQMEDFQGQNHDNVIMLIGKTGCGKSTIYNFLCGAQFYINEDKFGRTTLELLSKSDVFQEIRGGLDSTTKTPKIYYNQEYQHFIIDYPGFNDTESNDQLAIQLFFNKIVNNKKLKLSIFSQIQVINFKIKLRIYNILLIKLIQIQANQQHGQINVSYQLQQQTLIVKKEQMKN</sequence>
<dbReference type="InterPro" id="IPR006073">
    <property type="entry name" value="GTP-bd"/>
</dbReference>
<proteinExistence type="predicted"/>
<dbReference type="OrthoDB" id="310514at2759"/>
<name>A0A8S1TVZ9_PAROT</name>
<dbReference type="GO" id="GO:0005525">
    <property type="term" value="F:GTP binding"/>
    <property type="evidence" value="ECO:0007669"/>
    <property type="project" value="InterPro"/>
</dbReference>
<feature type="domain" description="G" evidence="1">
    <location>
        <begin position="22"/>
        <end position="117"/>
    </location>
</feature>
<comment type="caution">
    <text evidence="2">The sequence shown here is derived from an EMBL/GenBank/DDBJ whole genome shotgun (WGS) entry which is preliminary data.</text>
</comment>
<organism evidence="2 3">
    <name type="scientific">Paramecium octaurelia</name>
    <dbReference type="NCBI Taxonomy" id="43137"/>
    <lineage>
        <taxon>Eukaryota</taxon>
        <taxon>Sar</taxon>
        <taxon>Alveolata</taxon>
        <taxon>Ciliophora</taxon>
        <taxon>Intramacronucleata</taxon>
        <taxon>Oligohymenophorea</taxon>
        <taxon>Peniculida</taxon>
        <taxon>Parameciidae</taxon>
        <taxon>Paramecium</taxon>
    </lineage>
</organism>
<dbReference type="Proteomes" id="UP000683925">
    <property type="component" value="Unassembled WGS sequence"/>
</dbReference>
<evidence type="ECO:0000313" key="3">
    <source>
        <dbReference type="Proteomes" id="UP000683925"/>
    </source>
</evidence>
<dbReference type="AlphaFoldDB" id="A0A8S1TVZ9"/>
<dbReference type="Pfam" id="PF01926">
    <property type="entry name" value="MMR_HSR1"/>
    <property type="match status" value="1"/>
</dbReference>
<evidence type="ECO:0000259" key="1">
    <source>
        <dbReference type="Pfam" id="PF01926"/>
    </source>
</evidence>
<reference evidence="2" key="1">
    <citation type="submission" date="2021-01" db="EMBL/GenBank/DDBJ databases">
        <authorList>
            <consortium name="Genoscope - CEA"/>
            <person name="William W."/>
        </authorList>
    </citation>
    <scope>NUCLEOTIDE SEQUENCE</scope>
</reference>
<protein>
    <recommendedName>
        <fullName evidence="1">G domain-containing protein</fullName>
    </recommendedName>
</protein>
<dbReference type="EMBL" id="CAJJDP010000033">
    <property type="protein sequence ID" value="CAD8156965.1"/>
    <property type="molecule type" value="Genomic_DNA"/>
</dbReference>
<dbReference type="CDD" id="cd00882">
    <property type="entry name" value="Ras_like_GTPase"/>
    <property type="match status" value="1"/>
</dbReference>
<accession>A0A8S1TVZ9</accession>
<evidence type="ECO:0000313" key="2">
    <source>
        <dbReference type="EMBL" id="CAD8156965.1"/>
    </source>
</evidence>